<feature type="region of interest" description="Disordered" evidence="14">
    <location>
        <begin position="515"/>
        <end position="552"/>
    </location>
</feature>
<feature type="compositionally biased region" description="Low complexity" evidence="14">
    <location>
        <begin position="81"/>
        <end position="194"/>
    </location>
</feature>
<dbReference type="GO" id="GO:0016020">
    <property type="term" value="C:membrane"/>
    <property type="evidence" value="ECO:0000318"/>
    <property type="project" value="GO_Central"/>
</dbReference>
<keyword evidence="15" id="KW-0472">Membrane</keyword>
<accession>H3GN06</accession>
<evidence type="ECO:0000256" key="10">
    <source>
        <dbReference type="ARBA" id="ARBA00023146"/>
    </source>
</evidence>
<feature type="transmembrane region" description="Helical" evidence="15">
    <location>
        <begin position="651"/>
        <end position="673"/>
    </location>
</feature>
<dbReference type="VEuPathDB" id="FungiDB:KRP23_5119"/>
<reference evidence="19" key="1">
    <citation type="journal article" date="2006" name="Science">
        <title>Phytophthora genome sequences uncover evolutionary origins and mechanisms of pathogenesis.</title>
        <authorList>
            <person name="Tyler B.M."/>
            <person name="Tripathy S."/>
            <person name="Zhang X."/>
            <person name="Dehal P."/>
            <person name="Jiang R.H."/>
            <person name="Aerts A."/>
            <person name="Arredondo F.D."/>
            <person name="Baxter L."/>
            <person name="Bensasson D."/>
            <person name="Beynon J.L."/>
            <person name="Chapman J."/>
            <person name="Damasceno C.M."/>
            <person name="Dorrance A.E."/>
            <person name="Dou D."/>
            <person name="Dickerman A.W."/>
            <person name="Dubchak I.L."/>
            <person name="Garbelotto M."/>
            <person name="Gijzen M."/>
            <person name="Gordon S.G."/>
            <person name="Govers F."/>
            <person name="Grunwald N.J."/>
            <person name="Huang W."/>
            <person name="Ivors K.L."/>
            <person name="Jones R.W."/>
            <person name="Kamoun S."/>
            <person name="Krampis K."/>
            <person name="Lamour K.H."/>
            <person name="Lee M.K."/>
            <person name="McDonald W.H."/>
            <person name="Medina M."/>
            <person name="Meijer H.J."/>
            <person name="Nordberg E.K."/>
            <person name="Maclean D.J."/>
            <person name="Ospina-Giraldo M.D."/>
            <person name="Morris P.F."/>
            <person name="Phuntumart V."/>
            <person name="Putnam N.H."/>
            <person name="Rash S."/>
            <person name="Rose J.K."/>
            <person name="Sakihama Y."/>
            <person name="Salamov A.A."/>
            <person name="Savidor A."/>
            <person name="Scheuring C.F."/>
            <person name="Smith B.M."/>
            <person name="Sobral B.W."/>
            <person name="Terry A."/>
            <person name="Torto-Alalibo T.A."/>
            <person name="Win J."/>
            <person name="Xu Z."/>
            <person name="Zhang H."/>
            <person name="Grigoriev I.V."/>
            <person name="Rokhsar D.S."/>
            <person name="Boore J.L."/>
        </authorList>
    </citation>
    <scope>NUCLEOTIDE SEQUENCE [LARGE SCALE GENOMIC DNA]</scope>
    <source>
        <strain evidence="19">Pr102</strain>
    </source>
</reference>
<evidence type="ECO:0000256" key="13">
    <source>
        <dbReference type="ARBA" id="ARBA00057761"/>
    </source>
</evidence>
<feature type="transmembrane region" description="Helical" evidence="15">
    <location>
        <begin position="800"/>
        <end position="821"/>
    </location>
</feature>
<dbReference type="Gene3D" id="3.30.70.380">
    <property type="entry name" value="Ferrodoxin-fold anticodon-binding domain"/>
    <property type="match status" value="1"/>
</dbReference>
<dbReference type="SMART" id="SM00896">
    <property type="entry name" value="FDX-ACB"/>
    <property type="match status" value="1"/>
</dbReference>
<dbReference type="PANTHER" id="PTHR31145">
    <property type="entry name" value="INTEGRAL MEMBRANE PROTEIN (AFU_ORTHOLOGUE AFUA_7G01610)"/>
    <property type="match status" value="1"/>
</dbReference>
<comment type="similarity">
    <text evidence="2">Belongs to the class-II aminoacyl-tRNA synthetase family.</text>
</comment>
<organism evidence="18 19">
    <name type="scientific">Phytophthora ramorum</name>
    <name type="common">Sudden oak death agent</name>
    <dbReference type="NCBI Taxonomy" id="164328"/>
    <lineage>
        <taxon>Eukaryota</taxon>
        <taxon>Sar</taxon>
        <taxon>Stramenopiles</taxon>
        <taxon>Oomycota</taxon>
        <taxon>Peronosporomycetes</taxon>
        <taxon>Peronosporales</taxon>
        <taxon>Peronosporaceae</taxon>
        <taxon>Phytophthora</taxon>
    </lineage>
</organism>
<dbReference type="PANTHER" id="PTHR31145:SF6">
    <property type="entry name" value="INTEGRAL MEMBRANE PROTEIN (AFU_ORTHOLOGUE AFUA_7G01610)"/>
    <property type="match status" value="1"/>
</dbReference>
<dbReference type="EnsemblProtists" id="Phyra77950">
    <property type="protein sequence ID" value="Phyra77950"/>
    <property type="gene ID" value="Phyra77950"/>
</dbReference>
<feature type="compositionally biased region" description="Basic and acidic residues" evidence="14">
    <location>
        <begin position="1071"/>
        <end position="1090"/>
    </location>
</feature>
<evidence type="ECO:0000313" key="19">
    <source>
        <dbReference type="Proteomes" id="UP000005238"/>
    </source>
</evidence>
<feature type="chain" id="PRO_5003587602" description="phenylalanine--tRNA ligase" evidence="16">
    <location>
        <begin position="19"/>
        <end position="1481"/>
    </location>
</feature>
<name>H3GN06_PHYRM</name>
<evidence type="ECO:0000256" key="14">
    <source>
        <dbReference type="SAM" id="MobiDB-lite"/>
    </source>
</evidence>
<dbReference type="InterPro" id="IPR010308">
    <property type="entry name" value="TRP_C"/>
</dbReference>
<dbReference type="GO" id="GO:0055085">
    <property type="term" value="P:transmembrane transport"/>
    <property type="evidence" value="ECO:0000318"/>
    <property type="project" value="GO_Central"/>
</dbReference>
<dbReference type="STRING" id="164328.H3GN06"/>
<sequence>MNARLLLLLAASASSAAATATCPVYVQSQTTSTLTDPITKIVSSSSSGSGSGGSATSSSSASGSNFSDAGSQAGTNNADVGSLSSGSGTSAGSSGASTSTTTAGSADSTGSAGVSTTPTTTTTPSSTTKTPSSTTATPTSTTATSTTTGSASATATTTTTTGPTTTAPSADTTTTATTTTSSGSTGTSAGTTTSLSLGARKLQTTTTGSTTGTTGTTTTAGSTTAGTTTTTTTTAGSSSTSGTVGSGSSSSDVLTCDSTFYSAWDTLGLTCGGASIDVASAVSASSCVIYSGSVGSTSGSTCVSICSFPACTNSAWVYGGDNGISSSVYDGLSLESFLSSDVIAALEQRSSTVSTFLSNSTMSDSQQCTYSSESSFSSCSCSAMLIDSSASGSVADAAKKQQREQDEVDGVITKDNTTTTGTVVAATSKSVAGVTVAITGIAAIASTAVGGVSSAGASLAAAGSTMAITTVEICQFGVLVNQLQLDGKSSALAQFGKAMAPAAFTFLPFGKLEDGSDSSSSGSGSTSSSSSNAGRRLASSSSSGSSSSSSTDQLTGIAKYSRQLNIEEDMLFIVTLAGVFCVMACVVGLFGIGYLVSGLMMPREEYLSKFFDKMIGLEVLVAILSQYTIGVTATFQIYYSMKYESITDPKCLLAIAAIVFLAAGILVYGYIVIKKHEAEIADVGTVQHMKKTVNMRYGPLYEEYKYKNRYFFAAKMMLALTTGVVTGCASMSGTVQVSIILALNVLFFFYLEIQSPHHSKFVQTTTSFVSIMKIAVLVLTFFLVTAAASDGFPTSLQNGISVAIVGLNLFVLALLMIRSLYTFWQKFKLQRDAAYDQEEQTAQDYFKDETPAGRKASNAQQPTGQPILQSQYSNVNNTSTNDNPYVQGSNAVDYNSADEIRLRSATHEDDDRQQTYDASRRSAANHYITQDRNTCKRECFMQDDMVEKAGESIQGWLGTVAFVVMVSGDYKGSEEMASGSLLTQGLESLGSKSKAIGSKLDELYALDDELQAAHQQAKRDDDFGEEVVTKYKNFLTCRQQLIAELEKQKISVPWQLRMTIDDLELTLKQRREKKEGKTNTKGEQKKKEVSPSKLNTEPESVQTAQSGRVAVAFLGPTLVALVIAMLCSTKLLRARVLPRNHLAMASTTSCDCGHVIGDLTSLGPLQRGARVLVVGDGNFSYSRAFLRANSVRIGASELLVTATSLDTESQLLEMYPKSREILDELRSGGVNVRHSINATKLESYTFGAAFDRVVFNFPHFAADGGVGNRNKRNKIHRHRQLLVDFFASASQMLASHGQVWVTLCAGQGGTRLERKTRAVGDTWQIVHCAAAAGLVLQDAHFCPVDALAALGYYSVGYQSREKAFWTEDGISHVFSHEAPGRKSIFPIEWARDVSFWVTDEQLFTEELLYAVVREHFPPENMDVSISLLDEYRCEKTGRKSVTYRLDISSWSLALSRDRVNALAQAALTAIESSRFGASRAT</sequence>
<feature type="domain" description="FDX-ACB" evidence="17">
    <location>
        <begin position="1384"/>
        <end position="1479"/>
    </location>
</feature>
<evidence type="ECO:0000256" key="7">
    <source>
        <dbReference type="ARBA" id="ARBA00022917"/>
    </source>
</evidence>
<keyword evidence="10" id="KW-0030">Aminoacyl-tRNA synthetase</keyword>
<evidence type="ECO:0000256" key="8">
    <source>
        <dbReference type="ARBA" id="ARBA00022946"/>
    </source>
</evidence>
<evidence type="ECO:0000256" key="4">
    <source>
        <dbReference type="ARBA" id="ARBA00022598"/>
    </source>
</evidence>
<dbReference type="SUPFAM" id="SSF54991">
    <property type="entry name" value="Anticodon-binding domain of PheRS"/>
    <property type="match status" value="1"/>
</dbReference>
<dbReference type="InterPro" id="IPR019446">
    <property type="entry name" value="BMT5-like"/>
</dbReference>
<keyword evidence="15" id="KW-0812">Transmembrane</keyword>
<feature type="transmembrane region" description="Helical" evidence="15">
    <location>
        <begin position="765"/>
        <end position="788"/>
    </location>
</feature>
<feature type="region of interest" description="Disordered" evidence="14">
    <location>
        <begin position="851"/>
        <end position="890"/>
    </location>
</feature>
<keyword evidence="5" id="KW-0547">Nucleotide-binding</keyword>
<feature type="compositionally biased region" description="Polar residues" evidence="14">
    <location>
        <begin position="1092"/>
        <end position="1101"/>
    </location>
</feature>
<feature type="compositionally biased region" description="Low complexity" evidence="14">
    <location>
        <begin position="43"/>
        <end position="71"/>
    </location>
</feature>
<evidence type="ECO:0000256" key="9">
    <source>
        <dbReference type="ARBA" id="ARBA00023128"/>
    </source>
</evidence>
<feature type="compositionally biased region" description="Basic and acidic residues" evidence="14">
    <location>
        <begin position="903"/>
        <end position="920"/>
    </location>
</feature>
<feature type="signal peptide" evidence="16">
    <location>
        <begin position="1"/>
        <end position="18"/>
    </location>
</feature>
<evidence type="ECO:0000256" key="6">
    <source>
        <dbReference type="ARBA" id="ARBA00022840"/>
    </source>
</evidence>
<comment type="subcellular location">
    <subcellularLocation>
        <location evidence="1">Mitochondrion matrix</location>
    </subcellularLocation>
</comment>
<dbReference type="VEuPathDB" id="FungiDB:KRP22_5034"/>
<dbReference type="EC" id="6.1.1.20" evidence="3"/>
<evidence type="ECO:0000256" key="1">
    <source>
        <dbReference type="ARBA" id="ARBA00004305"/>
    </source>
</evidence>
<evidence type="ECO:0000256" key="12">
    <source>
        <dbReference type="ARBA" id="ARBA00049255"/>
    </source>
</evidence>
<evidence type="ECO:0000256" key="5">
    <source>
        <dbReference type="ARBA" id="ARBA00022741"/>
    </source>
</evidence>
<evidence type="ECO:0000256" key="11">
    <source>
        <dbReference type="ARBA" id="ARBA00031194"/>
    </source>
</evidence>
<reference evidence="18" key="2">
    <citation type="submission" date="2015-06" db="UniProtKB">
        <authorList>
            <consortium name="EnsemblProtists"/>
        </authorList>
    </citation>
    <scope>IDENTIFICATION</scope>
    <source>
        <strain evidence="18">Pr102</strain>
    </source>
</reference>
<dbReference type="GO" id="GO:0005524">
    <property type="term" value="F:ATP binding"/>
    <property type="evidence" value="ECO:0007669"/>
    <property type="project" value="UniProtKB-KW"/>
</dbReference>
<protein>
    <recommendedName>
        <fullName evidence="3">phenylalanine--tRNA ligase</fullName>
        <ecNumber evidence="3">6.1.1.20</ecNumber>
    </recommendedName>
    <alternativeName>
        <fullName evidence="11">Phenylalanyl-tRNA synthetase</fullName>
    </alternativeName>
</protein>
<keyword evidence="6" id="KW-0067">ATP-binding</keyword>
<dbReference type="Proteomes" id="UP000005238">
    <property type="component" value="Unassembled WGS sequence"/>
</dbReference>
<feature type="transmembrane region" description="Helical" evidence="15">
    <location>
        <begin position="617"/>
        <end position="639"/>
    </location>
</feature>
<feature type="transmembrane region" description="Helical" evidence="15">
    <location>
        <begin position="735"/>
        <end position="753"/>
    </location>
</feature>
<feature type="compositionally biased region" description="Low complexity" evidence="14">
    <location>
        <begin position="204"/>
        <end position="251"/>
    </location>
</feature>
<comment type="catalytic activity">
    <reaction evidence="12">
        <text>tRNA(Phe) + L-phenylalanine + ATP = L-phenylalanyl-tRNA(Phe) + AMP + diphosphate + H(+)</text>
        <dbReference type="Rhea" id="RHEA:19413"/>
        <dbReference type="Rhea" id="RHEA-COMP:9668"/>
        <dbReference type="Rhea" id="RHEA-COMP:9699"/>
        <dbReference type="ChEBI" id="CHEBI:15378"/>
        <dbReference type="ChEBI" id="CHEBI:30616"/>
        <dbReference type="ChEBI" id="CHEBI:33019"/>
        <dbReference type="ChEBI" id="CHEBI:58095"/>
        <dbReference type="ChEBI" id="CHEBI:78442"/>
        <dbReference type="ChEBI" id="CHEBI:78531"/>
        <dbReference type="ChEBI" id="CHEBI:456215"/>
        <dbReference type="EC" id="6.1.1.20"/>
    </reaction>
</comment>
<comment type="function">
    <text evidence="13">Is responsible for the charging of tRNA(Phe) with phenylalanine in mitochondrial translation.</text>
</comment>
<dbReference type="Pfam" id="PF10354">
    <property type="entry name" value="BMT5-like"/>
    <property type="match status" value="1"/>
</dbReference>
<dbReference type="InterPro" id="IPR005121">
    <property type="entry name" value="Fdx_antiC-bd"/>
</dbReference>
<dbReference type="Pfam" id="PF06011">
    <property type="entry name" value="TRP"/>
    <property type="match status" value="1"/>
</dbReference>
<evidence type="ECO:0000259" key="17">
    <source>
        <dbReference type="PROSITE" id="PS51447"/>
    </source>
</evidence>
<evidence type="ECO:0000313" key="18">
    <source>
        <dbReference type="EnsemblProtists" id="Phyra77950"/>
    </source>
</evidence>
<feature type="region of interest" description="Disordered" evidence="14">
    <location>
        <begin position="41"/>
        <end position="252"/>
    </location>
</feature>
<proteinExistence type="inferred from homology"/>
<keyword evidence="16" id="KW-0732">Signal</keyword>
<feature type="compositionally biased region" description="Polar residues" evidence="14">
    <location>
        <begin position="857"/>
        <end position="890"/>
    </location>
</feature>
<dbReference type="HOGENOM" id="CLU_265539_0_0_1"/>
<dbReference type="GO" id="GO:0004826">
    <property type="term" value="F:phenylalanine-tRNA ligase activity"/>
    <property type="evidence" value="ECO:0007669"/>
    <property type="project" value="UniProtKB-EC"/>
</dbReference>
<feature type="transmembrane region" description="Helical" evidence="15">
    <location>
        <begin position="710"/>
        <end position="729"/>
    </location>
</feature>
<dbReference type="GO" id="GO:0070475">
    <property type="term" value="P:rRNA base methylation"/>
    <property type="evidence" value="ECO:0007669"/>
    <property type="project" value="InterPro"/>
</dbReference>
<dbReference type="InParanoid" id="H3GN06"/>
<feature type="compositionally biased region" description="Low complexity" evidence="14">
    <location>
        <begin position="517"/>
        <end position="551"/>
    </location>
</feature>
<dbReference type="GO" id="GO:0006412">
    <property type="term" value="P:translation"/>
    <property type="evidence" value="ECO:0007669"/>
    <property type="project" value="UniProtKB-KW"/>
</dbReference>
<keyword evidence="7" id="KW-0648">Protein biosynthesis</keyword>
<dbReference type="GO" id="GO:0070042">
    <property type="term" value="F:rRNA (uridine-N3-)-methyltransferase activity"/>
    <property type="evidence" value="ECO:0007669"/>
    <property type="project" value="InterPro"/>
</dbReference>
<dbReference type="InterPro" id="IPR036690">
    <property type="entry name" value="Fdx_antiC-bd_sf"/>
</dbReference>
<evidence type="ECO:0000256" key="3">
    <source>
        <dbReference type="ARBA" id="ARBA00012814"/>
    </source>
</evidence>
<dbReference type="InterPro" id="IPR040241">
    <property type="entry name" value="TRP_Flc/Pkd2-like"/>
</dbReference>
<keyword evidence="19" id="KW-1185">Reference proteome</keyword>
<feature type="transmembrane region" description="Helical" evidence="15">
    <location>
        <begin position="1109"/>
        <end position="1132"/>
    </location>
</feature>
<keyword evidence="8" id="KW-0809">Transit peptide</keyword>
<keyword evidence="15" id="KW-1133">Transmembrane helix</keyword>
<keyword evidence="4" id="KW-0436">Ligase</keyword>
<feature type="region of interest" description="Disordered" evidence="14">
    <location>
        <begin position="1071"/>
        <end position="1101"/>
    </location>
</feature>
<dbReference type="eggNOG" id="KOG4174">
    <property type="taxonomic scope" value="Eukaryota"/>
</dbReference>
<dbReference type="VEuPathDB" id="FungiDB:KRP23_5121"/>
<dbReference type="VEuPathDB" id="FungiDB:KRP22_5032"/>
<evidence type="ECO:0000256" key="16">
    <source>
        <dbReference type="SAM" id="SignalP"/>
    </source>
</evidence>
<dbReference type="EMBL" id="DS566024">
    <property type="status" value="NOT_ANNOTATED_CDS"/>
    <property type="molecule type" value="Genomic_DNA"/>
</dbReference>
<feature type="transmembrane region" description="Helical" evidence="15">
    <location>
        <begin position="570"/>
        <end position="596"/>
    </location>
</feature>
<dbReference type="PROSITE" id="PS51447">
    <property type="entry name" value="FDX_ACB"/>
    <property type="match status" value="1"/>
</dbReference>
<feature type="region of interest" description="Disordered" evidence="14">
    <location>
        <begin position="903"/>
        <end position="925"/>
    </location>
</feature>
<dbReference type="GO" id="GO:0005759">
    <property type="term" value="C:mitochondrial matrix"/>
    <property type="evidence" value="ECO:0007669"/>
    <property type="project" value="UniProtKB-SubCell"/>
</dbReference>
<evidence type="ECO:0000256" key="15">
    <source>
        <dbReference type="SAM" id="Phobius"/>
    </source>
</evidence>
<evidence type="ECO:0000256" key="2">
    <source>
        <dbReference type="ARBA" id="ARBA00008226"/>
    </source>
</evidence>
<keyword evidence="9" id="KW-0496">Mitochondrion</keyword>
<dbReference type="FunFam" id="3.30.70.380:FF:000003">
    <property type="entry name" value="Phenylalanine--tRNA ligase chloroplastic/mitochondrial"/>
    <property type="match status" value="1"/>
</dbReference>